<reference evidence="7" key="1">
    <citation type="journal article" date="2019" name="Int. J. Syst. Evol. Microbiol.">
        <title>The Global Catalogue of Microorganisms (GCM) 10K type strain sequencing project: providing services to taxonomists for standard genome sequencing and annotation.</title>
        <authorList>
            <consortium name="The Broad Institute Genomics Platform"/>
            <consortium name="The Broad Institute Genome Sequencing Center for Infectious Disease"/>
            <person name="Wu L."/>
            <person name="Ma J."/>
        </authorList>
    </citation>
    <scope>NUCLEOTIDE SEQUENCE [LARGE SCALE GENOMIC DNA]</scope>
    <source>
        <strain evidence="7">CCUG 53270</strain>
    </source>
</reference>
<dbReference type="SUPFAM" id="SSF53850">
    <property type="entry name" value="Periplasmic binding protein-like II"/>
    <property type="match status" value="1"/>
</dbReference>
<dbReference type="PANTHER" id="PTHR43649">
    <property type="entry name" value="ARABINOSE-BINDING PROTEIN-RELATED"/>
    <property type="match status" value="1"/>
</dbReference>
<dbReference type="Gene3D" id="3.40.190.10">
    <property type="entry name" value="Periplasmic binding protein-like II"/>
    <property type="match status" value="2"/>
</dbReference>
<organism evidence="6 7">
    <name type="scientific">Paenibacillus vulneris</name>
    <dbReference type="NCBI Taxonomy" id="1133364"/>
    <lineage>
        <taxon>Bacteria</taxon>
        <taxon>Bacillati</taxon>
        <taxon>Bacillota</taxon>
        <taxon>Bacilli</taxon>
        <taxon>Bacillales</taxon>
        <taxon>Paenibacillaceae</taxon>
        <taxon>Paenibacillus</taxon>
    </lineage>
</organism>
<dbReference type="Proteomes" id="UP001597180">
    <property type="component" value="Unassembled WGS sequence"/>
</dbReference>
<comment type="caution">
    <text evidence="6">The sequence shown here is derived from an EMBL/GenBank/DDBJ whole genome shotgun (WGS) entry which is preliminary data.</text>
</comment>
<name>A0ABW3US25_9BACL</name>
<evidence type="ECO:0000256" key="1">
    <source>
        <dbReference type="ARBA" id="ARBA00022475"/>
    </source>
</evidence>
<dbReference type="InterPro" id="IPR050490">
    <property type="entry name" value="Bact_solute-bd_prot1"/>
</dbReference>
<evidence type="ECO:0000256" key="3">
    <source>
        <dbReference type="ARBA" id="ARBA00023136"/>
    </source>
</evidence>
<dbReference type="RefSeq" id="WP_345590914.1">
    <property type="nucleotide sequence ID" value="NZ_BAABJG010000025.1"/>
</dbReference>
<gene>
    <name evidence="6" type="ORF">ACFQ4B_20175</name>
</gene>
<keyword evidence="7" id="KW-1185">Reference proteome</keyword>
<keyword evidence="1" id="KW-1003">Cell membrane</keyword>
<evidence type="ECO:0000256" key="4">
    <source>
        <dbReference type="ARBA" id="ARBA00023139"/>
    </source>
</evidence>
<dbReference type="InterPro" id="IPR006059">
    <property type="entry name" value="SBP"/>
</dbReference>
<keyword evidence="4" id="KW-0564">Palmitate</keyword>
<dbReference type="Pfam" id="PF01547">
    <property type="entry name" value="SBP_bac_1"/>
    <property type="match status" value="1"/>
</dbReference>
<keyword evidence="3" id="KW-0472">Membrane</keyword>
<proteinExistence type="predicted"/>
<evidence type="ECO:0000256" key="5">
    <source>
        <dbReference type="ARBA" id="ARBA00023288"/>
    </source>
</evidence>
<keyword evidence="5" id="KW-0449">Lipoprotein</keyword>
<sequence>MTVSLLSMLSLEACSGSKGMEAVQNKSNEDKKLNEPVKITVMAPFISAEPIKKENPGLKKLEELTNSNLEINWVPISAYNDKVNVTIASNNLPNALVIYDNKAPSIINSARSGMFWEIGPYLKDYKNLSKINSVALNNISVDGKIYSLPRERPLARNGIIFRKDWLDQLGLSEPKNVDDIYEILKAFTNQDPDKNGKNDTYGLTESKDFRAFDVMLAYLGGSNGWEAKDSRLTPSFMTKEYLDTMKFFKRLYDEKLMNQDFLIANAQIKTDNINNGKAGVYMDYAASSLNHKFDALYKANPKADLDVVTRINGTKGVRILSTSGYLGTIAFPKTSVKTEGELKQILSFFDNLYEDNIQELVLYGIKGTHYTDENGKKAISPQQQQLYSKEISDIAQMFPMVSDQPKDGVLPVMVKAINMEHDNLSIIINNPTEPLISNTYTEKGTELDKIILDARAKFIMGKIDEAKWNSEIEQWKNSGGNKIIEEYSTEYNKMLSK</sequence>
<keyword evidence="2" id="KW-0732">Signal</keyword>
<accession>A0ABW3US25</accession>
<dbReference type="EMBL" id="JBHTLU010000026">
    <property type="protein sequence ID" value="MFD1222445.1"/>
    <property type="molecule type" value="Genomic_DNA"/>
</dbReference>
<evidence type="ECO:0000256" key="2">
    <source>
        <dbReference type="ARBA" id="ARBA00022729"/>
    </source>
</evidence>
<dbReference type="PANTHER" id="PTHR43649:SF33">
    <property type="entry name" value="POLYGALACTURONAN_RHAMNOGALACTURONAN-BINDING PROTEIN YTCQ"/>
    <property type="match status" value="1"/>
</dbReference>
<evidence type="ECO:0000313" key="6">
    <source>
        <dbReference type="EMBL" id="MFD1222445.1"/>
    </source>
</evidence>
<protein>
    <submittedName>
        <fullName evidence="6">Extracellular solute-binding protein</fullName>
    </submittedName>
</protein>
<evidence type="ECO:0000313" key="7">
    <source>
        <dbReference type="Proteomes" id="UP001597180"/>
    </source>
</evidence>
<dbReference type="CDD" id="cd13580">
    <property type="entry name" value="PBP2_AlgQ_like_1"/>
    <property type="match status" value="1"/>
</dbReference>